<dbReference type="PROSITE" id="PS51257">
    <property type="entry name" value="PROKAR_LIPOPROTEIN"/>
    <property type="match status" value="1"/>
</dbReference>
<dbReference type="OrthoDB" id="1109873at2"/>
<dbReference type="RefSeq" id="WP_119350641.1">
    <property type="nucleotide sequence ID" value="NZ_QWET01000010.1"/>
</dbReference>
<reference evidence="8 9" key="1">
    <citation type="journal article" date="2015" name="Int. J. Syst. Evol. Microbiol.">
        <title>Mariniphaga sediminis sp. nov., isolated from coastal sediment.</title>
        <authorList>
            <person name="Wang F.Q."/>
            <person name="Shen Q.Y."/>
            <person name="Chen G.J."/>
            <person name="Du Z.J."/>
        </authorList>
    </citation>
    <scope>NUCLEOTIDE SEQUENCE [LARGE SCALE GENOMIC DNA]</scope>
    <source>
        <strain evidence="8 9">SY21</strain>
    </source>
</reference>
<evidence type="ECO:0000259" key="6">
    <source>
        <dbReference type="Pfam" id="PF07980"/>
    </source>
</evidence>
<proteinExistence type="inferred from homology"/>
<dbReference type="GO" id="GO:0009279">
    <property type="term" value="C:cell outer membrane"/>
    <property type="evidence" value="ECO:0007669"/>
    <property type="project" value="UniProtKB-SubCell"/>
</dbReference>
<dbReference type="AlphaFoldDB" id="A0A399CZB0"/>
<gene>
    <name evidence="8" type="ORF">D1164_14075</name>
</gene>
<evidence type="ECO:0000256" key="3">
    <source>
        <dbReference type="ARBA" id="ARBA00022729"/>
    </source>
</evidence>
<evidence type="ECO:0000259" key="7">
    <source>
        <dbReference type="Pfam" id="PF14322"/>
    </source>
</evidence>
<dbReference type="Pfam" id="PF07980">
    <property type="entry name" value="SusD_RagB"/>
    <property type="match status" value="1"/>
</dbReference>
<dbReference type="InterPro" id="IPR012944">
    <property type="entry name" value="SusD_RagB_dom"/>
</dbReference>
<comment type="caution">
    <text evidence="8">The sequence shown here is derived from an EMBL/GenBank/DDBJ whole genome shotgun (WGS) entry which is preliminary data.</text>
</comment>
<organism evidence="8 9">
    <name type="scientific">Mariniphaga sediminis</name>
    <dbReference type="NCBI Taxonomy" id="1628158"/>
    <lineage>
        <taxon>Bacteria</taxon>
        <taxon>Pseudomonadati</taxon>
        <taxon>Bacteroidota</taxon>
        <taxon>Bacteroidia</taxon>
        <taxon>Marinilabiliales</taxon>
        <taxon>Prolixibacteraceae</taxon>
        <taxon>Mariniphaga</taxon>
    </lineage>
</organism>
<evidence type="ECO:0000313" key="8">
    <source>
        <dbReference type="EMBL" id="RIH64483.1"/>
    </source>
</evidence>
<name>A0A399CZB0_9BACT</name>
<evidence type="ECO:0000256" key="4">
    <source>
        <dbReference type="ARBA" id="ARBA00023136"/>
    </source>
</evidence>
<dbReference type="Proteomes" id="UP000266441">
    <property type="component" value="Unassembled WGS sequence"/>
</dbReference>
<accession>A0A399CZB0</accession>
<feature type="domain" description="RagB/SusD" evidence="6">
    <location>
        <begin position="313"/>
        <end position="592"/>
    </location>
</feature>
<feature type="domain" description="SusD-like N-terminal" evidence="7">
    <location>
        <begin position="106"/>
        <end position="220"/>
    </location>
</feature>
<protein>
    <submittedName>
        <fullName evidence="8">RagB/SusD family nutrient uptake outer membrane protein</fullName>
    </submittedName>
</protein>
<dbReference type="InterPro" id="IPR011990">
    <property type="entry name" value="TPR-like_helical_dom_sf"/>
</dbReference>
<keyword evidence="3" id="KW-0732">Signal</keyword>
<dbReference type="SUPFAM" id="SSF48452">
    <property type="entry name" value="TPR-like"/>
    <property type="match status" value="1"/>
</dbReference>
<dbReference type="InterPro" id="IPR033985">
    <property type="entry name" value="SusD-like_N"/>
</dbReference>
<comment type="subcellular location">
    <subcellularLocation>
        <location evidence="1">Cell outer membrane</location>
    </subcellularLocation>
</comment>
<sequence length="592" mass="69439">MKKYLKSIWLLFTIIILTITSCTEYLDKTIEADITEKDVFSSFNTFQGYVETLYDDVVEWVHLRHRFGEFNWGDDIIPTRKAGFIEGDYFYVMGSGMSPYYNTDAQRDNQPWYRNLVRRHGIWQNSWYGIRAANISLKNLPMLVDATDEQRRLIEGQAYFFRGYFHWEMMKAWGAVPYVDTVFNADDDMRIAQLGLHETVEKVVSDLERAEELLPLDWDNIDTGELTKGFNAGRATRGMALAVKAECLMYAASPLFNGVATGNYNYNSQYCERAAEAAWQIIQLADQGVYQLEPWETYSQMFFTKDNSIPRSKEIIFKAPNRGNTRYFSSSFTFGHVGTDNWYSAPSHNYVKRFEMANGLPVEDPESGYNPNDPFNKENRDPRFAYNILVDGDRIIKSLADDRAFVQFYVGGRERTSSSSRTGYGYRKYWDETINRFDRGWNNYFFEIPKLRLAEIYLIYAECANEAYGPNGSYPGANFTAVEAVNMVRNRALMPGVHQKFLQDKEVFRERIRNERAVELAYESKRWYDLRRWHVAHQPEYRKLTGLNFDKEHTYFEEVVVETILFSEKHYWLPFPVSQVNLYPEWKQNPGW</sequence>
<keyword evidence="5" id="KW-0998">Cell outer membrane</keyword>
<evidence type="ECO:0000313" key="9">
    <source>
        <dbReference type="Proteomes" id="UP000266441"/>
    </source>
</evidence>
<keyword evidence="9" id="KW-1185">Reference proteome</keyword>
<comment type="similarity">
    <text evidence="2">Belongs to the SusD family.</text>
</comment>
<evidence type="ECO:0000256" key="5">
    <source>
        <dbReference type="ARBA" id="ARBA00023237"/>
    </source>
</evidence>
<evidence type="ECO:0000256" key="2">
    <source>
        <dbReference type="ARBA" id="ARBA00006275"/>
    </source>
</evidence>
<dbReference type="Gene3D" id="1.25.40.390">
    <property type="match status" value="1"/>
</dbReference>
<keyword evidence="4" id="KW-0472">Membrane</keyword>
<evidence type="ECO:0000256" key="1">
    <source>
        <dbReference type="ARBA" id="ARBA00004442"/>
    </source>
</evidence>
<dbReference type="Pfam" id="PF14322">
    <property type="entry name" value="SusD-like_3"/>
    <property type="match status" value="1"/>
</dbReference>
<dbReference type="EMBL" id="QWET01000010">
    <property type="protein sequence ID" value="RIH64483.1"/>
    <property type="molecule type" value="Genomic_DNA"/>
</dbReference>